<dbReference type="OrthoDB" id="2422134at2759"/>
<dbReference type="Pfam" id="PF12296">
    <property type="entry name" value="HsbA"/>
    <property type="match status" value="1"/>
</dbReference>
<dbReference type="GO" id="GO:0005576">
    <property type="term" value="C:extracellular region"/>
    <property type="evidence" value="ECO:0007669"/>
    <property type="project" value="TreeGrafter"/>
</dbReference>
<gene>
    <name evidence="2" type="ORF">LSUE1_G006791</name>
</gene>
<evidence type="ECO:0000313" key="2">
    <source>
        <dbReference type="EMBL" id="TVY81019.1"/>
    </source>
</evidence>
<sequence>MVAIKSLLLFTTTVLATAIPRDVHATGYELLYSDLVSLDQSVEALTAAVNAYTSGNGAAVFSAVSYVNETNRKGYYDAMSDRVAVQNFNDSLTISQYVSTPIAVDITTGVQAIIAKKDPLVANGLRQQVLDGLNLLVSDHETFSAAVAAKLNPAALLVAALPVVEIDAAIRTAIADFTL</sequence>
<dbReference type="AlphaFoldDB" id="A0A8T9C5N4"/>
<evidence type="ECO:0000313" key="3">
    <source>
        <dbReference type="Proteomes" id="UP000469558"/>
    </source>
</evidence>
<reference evidence="2 3" key="1">
    <citation type="submission" date="2018-05" db="EMBL/GenBank/DDBJ databases">
        <title>Genome sequencing and assembly of the regulated plant pathogen Lachnellula willkommii and related sister species for the development of diagnostic species identification markers.</title>
        <authorList>
            <person name="Giroux E."/>
            <person name="Bilodeau G."/>
        </authorList>
    </citation>
    <scope>NUCLEOTIDE SEQUENCE [LARGE SCALE GENOMIC DNA]</scope>
    <source>
        <strain evidence="2 3">CBS 268.59</strain>
    </source>
</reference>
<dbReference type="Proteomes" id="UP000469558">
    <property type="component" value="Unassembled WGS sequence"/>
</dbReference>
<evidence type="ECO:0008006" key="4">
    <source>
        <dbReference type="Google" id="ProtNLM"/>
    </source>
</evidence>
<accession>A0A8T9C5N4</accession>
<proteinExistence type="predicted"/>
<evidence type="ECO:0000256" key="1">
    <source>
        <dbReference type="SAM" id="SignalP"/>
    </source>
</evidence>
<dbReference type="InterPro" id="IPR021054">
    <property type="entry name" value="Cell_wall_mannoprotein_1"/>
</dbReference>
<keyword evidence="1" id="KW-0732">Signal</keyword>
<protein>
    <recommendedName>
        <fullName evidence="4">Cell wall galactomannoprotein</fullName>
    </recommendedName>
</protein>
<dbReference type="PANTHER" id="PTHR38123">
    <property type="entry name" value="CELL WALL SERINE-THREONINE-RICH GALACTOMANNOPROTEIN MP1 (AFU_ORTHOLOGUE AFUA_4G03240)"/>
    <property type="match status" value="1"/>
</dbReference>
<name>A0A8T9C5N4_9HELO</name>
<comment type="caution">
    <text evidence="2">The sequence shown here is derived from an EMBL/GenBank/DDBJ whole genome shotgun (WGS) entry which is preliminary data.</text>
</comment>
<keyword evidence="3" id="KW-1185">Reference proteome</keyword>
<dbReference type="PANTHER" id="PTHR38123:SF1">
    <property type="entry name" value="HYDROPHOBIC SURFACE BINDING PROTEIN"/>
    <property type="match status" value="1"/>
</dbReference>
<dbReference type="Gene3D" id="1.20.1280.140">
    <property type="match status" value="1"/>
</dbReference>
<feature type="chain" id="PRO_5035731201" description="Cell wall galactomannoprotein" evidence="1">
    <location>
        <begin position="17"/>
        <end position="179"/>
    </location>
</feature>
<feature type="signal peptide" evidence="1">
    <location>
        <begin position="1"/>
        <end position="16"/>
    </location>
</feature>
<dbReference type="EMBL" id="QGMK01000565">
    <property type="protein sequence ID" value="TVY81019.1"/>
    <property type="molecule type" value="Genomic_DNA"/>
</dbReference>
<organism evidence="2 3">
    <name type="scientific">Lachnellula suecica</name>
    <dbReference type="NCBI Taxonomy" id="602035"/>
    <lineage>
        <taxon>Eukaryota</taxon>
        <taxon>Fungi</taxon>
        <taxon>Dikarya</taxon>
        <taxon>Ascomycota</taxon>
        <taxon>Pezizomycotina</taxon>
        <taxon>Leotiomycetes</taxon>
        <taxon>Helotiales</taxon>
        <taxon>Lachnaceae</taxon>
        <taxon>Lachnellula</taxon>
    </lineage>
</organism>